<evidence type="ECO:0000313" key="1">
    <source>
        <dbReference type="EMBL" id="MCZ8512960.1"/>
    </source>
</evidence>
<reference evidence="1 2" key="1">
    <citation type="submission" date="2022-12" db="EMBL/GenBank/DDBJ databases">
        <title>Draft genome sequence of Paenibacillus sp. dW9.</title>
        <authorList>
            <person name="Choi E.-W."/>
            <person name="Kim D.-U."/>
        </authorList>
    </citation>
    <scope>NUCLEOTIDE SEQUENCE [LARGE SCALE GENOMIC DNA]</scope>
    <source>
        <strain evidence="2">dW9</strain>
    </source>
</reference>
<evidence type="ECO:0008006" key="3">
    <source>
        <dbReference type="Google" id="ProtNLM"/>
    </source>
</evidence>
<evidence type="ECO:0000313" key="2">
    <source>
        <dbReference type="Proteomes" id="UP001527882"/>
    </source>
</evidence>
<dbReference type="Proteomes" id="UP001527882">
    <property type="component" value="Unassembled WGS sequence"/>
</dbReference>
<name>A0ABT4Q7V9_9BACL</name>
<accession>A0ABT4Q7V9</accession>
<organism evidence="1 2">
    <name type="scientific">Paenibacillus gyeongsangnamensis</name>
    <dbReference type="NCBI Taxonomy" id="3388067"/>
    <lineage>
        <taxon>Bacteria</taxon>
        <taxon>Bacillati</taxon>
        <taxon>Bacillota</taxon>
        <taxon>Bacilli</taxon>
        <taxon>Bacillales</taxon>
        <taxon>Paenibacillaceae</taxon>
        <taxon>Paenibacillus</taxon>
    </lineage>
</organism>
<proteinExistence type="predicted"/>
<dbReference type="EMBL" id="JAQAGZ010000006">
    <property type="protein sequence ID" value="MCZ8512960.1"/>
    <property type="molecule type" value="Genomic_DNA"/>
</dbReference>
<dbReference type="RefSeq" id="WP_269881422.1">
    <property type="nucleotide sequence ID" value="NZ_JAQAGZ010000006.1"/>
</dbReference>
<gene>
    <name evidence="1" type="ORF">O9H85_11120</name>
</gene>
<keyword evidence="2" id="KW-1185">Reference proteome</keyword>
<sequence>MNLADMLSYADIHDLSRIATTYECECNGHSKNELIQSILSTVGRRDVFQNQVDALTIQDIRFLNSLLFDPRGAFSLEELIARVQQSKFDTDASEDGGGNPRETITRFKQRGWLFNGHSQQTRYLFHVPADLKRRFIAALGTQLASMVQPAEEPEAYRDEQKLIVEDIWHFLHYLKENETLLTAENAMYKRSLLQILDRLGVGEEPVGKTAWRFGYGRMFRDYPNRFSFIYDYCYFQDLITEHHQVLALTEKGQARLGEGQREDPDQVYRFWLKLYRGPIPNLISLVHWVKQLAGAWITADSLRTALEPLIRPFYYDTAGSIMDQRILQMMMHLGLIRVGEDERLGRVLQVTKLGSRLIEGTYVPDEERIVIPFDKR</sequence>
<protein>
    <recommendedName>
        <fullName evidence="3">Helicase XPB/Ssl2 N-terminal domain-containing protein</fullName>
    </recommendedName>
</protein>
<comment type="caution">
    <text evidence="1">The sequence shown here is derived from an EMBL/GenBank/DDBJ whole genome shotgun (WGS) entry which is preliminary data.</text>
</comment>